<evidence type="ECO:0000313" key="3">
    <source>
        <dbReference type="EMBL" id="BCZ85612.1"/>
    </source>
</evidence>
<sequence>MKSLLSATVTALLLVAPVASFAQQSDRAASRAEVRMELSRLVAAGYRPASDHNRYPANIQAAQQRLDHQQFASSAADAESYLVSTSVGEEAHAALEAGKPSDKSGRDSIYRGH</sequence>
<reference evidence="3 4" key="1">
    <citation type="journal article" date="2022" name="Front. Microbiol.">
        <title>Identification and characterization of a novel class of self-sufficient cytochrome P450 hydroxylase involved in cyclohexanecarboxylate degradation in Paraburkholderia terrae strain KU-64.</title>
        <authorList>
            <person name="Yamamoto T."/>
            <person name="Hasegawa Y."/>
            <person name="Iwaki H."/>
        </authorList>
    </citation>
    <scope>NUCLEOTIDE SEQUENCE [LARGE SCALE GENOMIC DNA]</scope>
    <source>
        <strain evidence="3 4">KU-64</strain>
    </source>
</reference>
<organism evidence="3 4">
    <name type="scientific">Paraburkholderia terrae</name>
    <dbReference type="NCBI Taxonomy" id="311230"/>
    <lineage>
        <taxon>Bacteria</taxon>
        <taxon>Pseudomonadati</taxon>
        <taxon>Pseudomonadota</taxon>
        <taxon>Betaproteobacteria</taxon>
        <taxon>Burkholderiales</taxon>
        <taxon>Burkholderiaceae</taxon>
        <taxon>Paraburkholderia</taxon>
    </lineage>
</organism>
<feature type="region of interest" description="Disordered" evidence="1">
    <location>
        <begin position="92"/>
        <end position="113"/>
    </location>
</feature>
<protein>
    <submittedName>
        <fullName evidence="3">Membrane protein</fullName>
    </submittedName>
</protein>
<accession>A0ABM7U2Y4</accession>
<evidence type="ECO:0000313" key="4">
    <source>
        <dbReference type="Proteomes" id="UP001319874"/>
    </source>
</evidence>
<evidence type="ECO:0000256" key="2">
    <source>
        <dbReference type="SAM" id="SignalP"/>
    </source>
</evidence>
<keyword evidence="3" id="KW-0614">Plasmid</keyword>
<gene>
    <name evidence="3" type="ORF">PTKU64_92870</name>
</gene>
<dbReference type="InterPro" id="IPR025421">
    <property type="entry name" value="DUF4148"/>
</dbReference>
<feature type="chain" id="PRO_5045743152" evidence="2">
    <location>
        <begin position="23"/>
        <end position="113"/>
    </location>
</feature>
<geneLocation type="plasmid" evidence="3 4">
    <name>pPT365</name>
</geneLocation>
<proteinExistence type="predicted"/>
<dbReference type="Pfam" id="PF13663">
    <property type="entry name" value="DUF4148"/>
    <property type="match status" value="1"/>
</dbReference>
<keyword evidence="2" id="KW-0732">Signal</keyword>
<feature type="signal peptide" evidence="2">
    <location>
        <begin position="1"/>
        <end position="22"/>
    </location>
</feature>
<dbReference type="EMBL" id="AP024959">
    <property type="protein sequence ID" value="BCZ85612.1"/>
    <property type="molecule type" value="Genomic_DNA"/>
</dbReference>
<dbReference type="Proteomes" id="UP001319874">
    <property type="component" value="Plasmid pPT365"/>
</dbReference>
<dbReference type="RefSeq" id="WP_229517984.1">
    <property type="nucleotide sequence ID" value="NZ_AP024959.1"/>
</dbReference>
<name>A0ABM7U2Y4_9BURK</name>
<keyword evidence="4" id="KW-1185">Reference proteome</keyword>
<evidence type="ECO:0000256" key="1">
    <source>
        <dbReference type="SAM" id="MobiDB-lite"/>
    </source>
</evidence>